<evidence type="ECO:0000313" key="3">
    <source>
        <dbReference type="Proteomes" id="UP000663853"/>
    </source>
</evidence>
<comment type="caution">
    <text evidence="2">The sequence shown here is derived from an EMBL/GenBank/DDBJ whole genome shotgun (WGS) entry which is preliminary data.</text>
</comment>
<name>A0A8H3H6Q3_9AGAM</name>
<feature type="region of interest" description="Disordered" evidence="1">
    <location>
        <begin position="278"/>
        <end position="342"/>
    </location>
</feature>
<feature type="region of interest" description="Disordered" evidence="1">
    <location>
        <begin position="1"/>
        <end position="40"/>
    </location>
</feature>
<feature type="compositionally biased region" description="Polar residues" evidence="1">
    <location>
        <begin position="473"/>
        <end position="488"/>
    </location>
</feature>
<feature type="compositionally biased region" description="Polar residues" evidence="1">
    <location>
        <begin position="222"/>
        <end position="239"/>
    </location>
</feature>
<evidence type="ECO:0000256" key="1">
    <source>
        <dbReference type="SAM" id="MobiDB-lite"/>
    </source>
</evidence>
<dbReference type="AlphaFoldDB" id="A0A8H3H6Q3"/>
<feature type="compositionally biased region" description="Low complexity" evidence="1">
    <location>
        <begin position="489"/>
        <end position="511"/>
    </location>
</feature>
<reference evidence="2" key="1">
    <citation type="submission" date="2021-01" db="EMBL/GenBank/DDBJ databases">
        <authorList>
            <person name="Kaushik A."/>
        </authorList>
    </citation>
    <scope>NUCLEOTIDE SEQUENCE</scope>
    <source>
        <strain evidence="2">AG6-10EEA</strain>
    </source>
</reference>
<proteinExistence type="predicted"/>
<sequence length="577" mass="61411">MAHPAHAGYKFQKPKVTSTDNPATASDPDPRPRFTRDPDRPTIQLKWCKAPRGSPGRSGFDLPGLLCMGQGGYTLVRTRMKEIMIHDPEINMNKSITHNDDEAIRRVCYQALAEFPEFDIFRRQKLWPLKAFVHLILKATSEKHNSIRRQLEDEEAAVRGEVIVRKKKAKAPDTARARAKVKQLKSAKQAQKLDPSNDSSTPTRSNMLPEGQVELPSEVSGAGNQQTTRDNDRANTNINADPDAMDVSFVATRPKTPVDTHEDELQDLTHDLASMSMDPLEDDEAEGGTENILGPINPLASSTPLPTRVTQQPSSLSTASHAPSATADPALVVSSKSKAKRPRPKFVDPAVLANSVPDGATPAILAAAPSPPITSAPLLAPSSTQSLAQGAAIPPANLTSPSPAELAAQVTKLQLLAASLGDAQRAAMPLELWESLSAFTTLTSGSVLAQPPAPKSGIDNPPFDGDSDLSDPESASESNRPIANQGPTAQSQARNNSNAQKNAKNAAKAKAVLPGVDEAVAESVGAKTARAIRAAKGGKGKTVAVTADNEDQVVSVKEPTRKSSRNTTKAQQGNRKK</sequence>
<accession>A0A8H3H6Q3</accession>
<feature type="region of interest" description="Disordered" evidence="1">
    <location>
        <begin position="449"/>
        <end position="511"/>
    </location>
</feature>
<protein>
    <submittedName>
        <fullName evidence="2">Uncharacterized protein</fullName>
    </submittedName>
</protein>
<feature type="compositionally biased region" description="Basic and acidic residues" evidence="1">
    <location>
        <begin position="28"/>
        <end position="40"/>
    </location>
</feature>
<feature type="compositionally biased region" description="Polar residues" evidence="1">
    <location>
        <begin position="299"/>
        <end position="323"/>
    </location>
</feature>
<evidence type="ECO:0000313" key="2">
    <source>
        <dbReference type="EMBL" id="CAE6483398.1"/>
    </source>
</evidence>
<feature type="compositionally biased region" description="Polar residues" evidence="1">
    <location>
        <begin position="565"/>
        <end position="577"/>
    </location>
</feature>
<feature type="compositionally biased region" description="Polar residues" evidence="1">
    <location>
        <begin position="15"/>
        <end position="24"/>
    </location>
</feature>
<gene>
    <name evidence="2" type="ORF">RDB_LOCUS92476</name>
</gene>
<organism evidence="2 3">
    <name type="scientific">Rhizoctonia solani</name>
    <dbReference type="NCBI Taxonomy" id="456999"/>
    <lineage>
        <taxon>Eukaryota</taxon>
        <taxon>Fungi</taxon>
        <taxon>Dikarya</taxon>
        <taxon>Basidiomycota</taxon>
        <taxon>Agaricomycotina</taxon>
        <taxon>Agaricomycetes</taxon>
        <taxon>Cantharellales</taxon>
        <taxon>Ceratobasidiaceae</taxon>
        <taxon>Rhizoctonia</taxon>
    </lineage>
</organism>
<feature type="region of interest" description="Disordered" evidence="1">
    <location>
        <begin position="182"/>
        <end position="247"/>
    </location>
</feature>
<feature type="region of interest" description="Disordered" evidence="1">
    <location>
        <begin position="550"/>
        <end position="577"/>
    </location>
</feature>
<dbReference type="Proteomes" id="UP000663853">
    <property type="component" value="Unassembled WGS sequence"/>
</dbReference>
<feature type="compositionally biased region" description="Polar residues" evidence="1">
    <location>
        <begin position="194"/>
        <end position="206"/>
    </location>
</feature>
<dbReference type="EMBL" id="CAJMXA010002548">
    <property type="protein sequence ID" value="CAE6483398.1"/>
    <property type="molecule type" value="Genomic_DNA"/>
</dbReference>